<feature type="region of interest" description="Disordered" evidence="1">
    <location>
        <begin position="18"/>
        <end position="67"/>
    </location>
</feature>
<comment type="caution">
    <text evidence="2">The sequence shown here is derived from an EMBL/GenBank/DDBJ whole genome shotgun (WGS) entry which is preliminary data.</text>
</comment>
<evidence type="ECO:0000313" key="2">
    <source>
        <dbReference type="EMBL" id="KAK1355935.1"/>
    </source>
</evidence>
<reference evidence="2" key="1">
    <citation type="submission" date="2023-02" db="EMBL/GenBank/DDBJ databases">
        <title>Genome of toxic invasive species Heracleum sosnowskyi carries increased number of genes despite the absence of recent whole-genome duplications.</title>
        <authorList>
            <person name="Schelkunov M."/>
            <person name="Shtratnikova V."/>
            <person name="Makarenko M."/>
            <person name="Klepikova A."/>
            <person name="Omelchenko D."/>
            <person name="Novikova G."/>
            <person name="Obukhova E."/>
            <person name="Bogdanov V."/>
            <person name="Penin A."/>
            <person name="Logacheva M."/>
        </authorList>
    </citation>
    <scope>NUCLEOTIDE SEQUENCE</scope>
    <source>
        <strain evidence="2">Hsosn_3</strain>
        <tissue evidence="2">Leaf</tissue>
    </source>
</reference>
<evidence type="ECO:0000313" key="3">
    <source>
        <dbReference type="Proteomes" id="UP001237642"/>
    </source>
</evidence>
<dbReference type="EMBL" id="JAUIZM010000011">
    <property type="protein sequence ID" value="KAK1355935.1"/>
    <property type="molecule type" value="Genomic_DNA"/>
</dbReference>
<organism evidence="2 3">
    <name type="scientific">Heracleum sosnowskyi</name>
    <dbReference type="NCBI Taxonomy" id="360622"/>
    <lineage>
        <taxon>Eukaryota</taxon>
        <taxon>Viridiplantae</taxon>
        <taxon>Streptophyta</taxon>
        <taxon>Embryophyta</taxon>
        <taxon>Tracheophyta</taxon>
        <taxon>Spermatophyta</taxon>
        <taxon>Magnoliopsida</taxon>
        <taxon>eudicotyledons</taxon>
        <taxon>Gunneridae</taxon>
        <taxon>Pentapetalae</taxon>
        <taxon>asterids</taxon>
        <taxon>campanulids</taxon>
        <taxon>Apiales</taxon>
        <taxon>Apiaceae</taxon>
        <taxon>Apioideae</taxon>
        <taxon>apioid superclade</taxon>
        <taxon>Tordylieae</taxon>
        <taxon>Tordyliinae</taxon>
        <taxon>Heracleum</taxon>
    </lineage>
</organism>
<protein>
    <submittedName>
        <fullName evidence="2">Uncharacterized protein</fullName>
    </submittedName>
</protein>
<name>A0AAD8LZA0_9APIA</name>
<reference evidence="2" key="2">
    <citation type="submission" date="2023-05" db="EMBL/GenBank/DDBJ databases">
        <authorList>
            <person name="Schelkunov M.I."/>
        </authorList>
    </citation>
    <scope>NUCLEOTIDE SEQUENCE</scope>
    <source>
        <strain evidence="2">Hsosn_3</strain>
        <tissue evidence="2">Leaf</tissue>
    </source>
</reference>
<proteinExistence type="predicted"/>
<feature type="compositionally biased region" description="Low complexity" evidence="1">
    <location>
        <begin position="33"/>
        <end position="42"/>
    </location>
</feature>
<dbReference type="AlphaFoldDB" id="A0AAD8LZA0"/>
<feature type="compositionally biased region" description="Polar residues" evidence="1">
    <location>
        <begin position="18"/>
        <end position="32"/>
    </location>
</feature>
<keyword evidence="3" id="KW-1185">Reference proteome</keyword>
<evidence type="ECO:0000256" key="1">
    <source>
        <dbReference type="SAM" id="MobiDB-lite"/>
    </source>
</evidence>
<accession>A0AAD8LZA0</accession>
<sequence length="106" mass="11581">MVASTIIPIPKRQLLSSTSSMNSFNTRKVNGDTSTIPIPSSSKSNRKVKFEGDAHEVPSGPNPISNRPRVLLPLIRRKEAANDGWLAELASVEEKRDSQGELLNIS</sequence>
<dbReference type="Proteomes" id="UP001237642">
    <property type="component" value="Unassembled WGS sequence"/>
</dbReference>
<gene>
    <name evidence="2" type="ORF">POM88_049191</name>
</gene>